<protein>
    <submittedName>
        <fullName evidence="1">Uncharacterized protein</fullName>
    </submittedName>
</protein>
<reference evidence="1 2" key="1">
    <citation type="journal article" date="2019" name="Int. J. Syst. Evol. Microbiol.">
        <title>The Global Catalogue of Microorganisms (GCM) 10K type strain sequencing project: providing services to taxonomists for standard genome sequencing and annotation.</title>
        <authorList>
            <consortium name="The Broad Institute Genomics Platform"/>
            <consortium name="The Broad Institute Genome Sequencing Center for Infectious Disease"/>
            <person name="Wu L."/>
            <person name="Ma J."/>
        </authorList>
    </citation>
    <scope>NUCLEOTIDE SEQUENCE [LARGE SCALE GENOMIC DNA]</scope>
    <source>
        <strain evidence="1 2">JCM 9383</strain>
    </source>
</reference>
<dbReference type="InterPro" id="IPR045428">
    <property type="entry name" value="EACC1"/>
</dbReference>
<proteinExistence type="predicted"/>
<dbReference type="RefSeq" id="WP_344683119.1">
    <property type="nucleotide sequence ID" value="NZ_BAAAUX010000019.1"/>
</dbReference>
<organism evidence="1 2">
    <name type="scientific">Saccharopolyspora taberi</name>
    <dbReference type="NCBI Taxonomy" id="60895"/>
    <lineage>
        <taxon>Bacteria</taxon>
        <taxon>Bacillati</taxon>
        <taxon>Actinomycetota</taxon>
        <taxon>Actinomycetes</taxon>
        <taxon>Pseudonocardiales</taxon>
        <taxon>Pseudonocardiaceae</taxon>
        <taxon>Saccharopolyspora</taxon>
    </lineage>
</organism>
<dbReference type="Pfam" id="PF19953">
    <property type="entry name" value="EACC1"/>
    <property type="match status" value="1"/>
</dbReference>
<comment type="caution">
    <text evidence="1">The sequence shown here is derived from an EMBL/GenBank/DDBJ whole genome shotgun (WGS) entry which is preliminary data.</text>
</comment>
<evidence type="ECO:0000313" key="1">
    <source>
        <dbReference type="EMBL" id="GAA2806330.1"/>
    </source>
</evidence>
<sequence>MENTATEDASRRVVLSVSDPAEQRSLRDHLRRAGVEVSQISGEPRAGEQGALDLLQILAAGGGALVVAIRTLPEFFRSRRSDVTVTLESGDRKVTVSATNVDDAESIVDRLLGDA</sequence>
<dbReference type="Proteomes" id="UP001500979">
    <property type="component" value="Unassembled WGS sequence"/>
</dbReference>
<dbReference type="EMBL" id="BAAAUX010000019">
    <property type="protein sequence ID" value="GAA2806330.1"/>
    <property type="molecule type" value="Genomic_DNA"/>
</dbReference>
<evidence type="ECO:0000313" key="2">
    <source>
        <dbReference type="Proteomes" id="UP001500979"/>
    </source>
</evidence>
<gene>
    <name evidence="1" type="ORF">GCM10010470_47000</name>
</gene>
<accession>A0ABN3VI12</accession>
<keyword evidence="2" id="KW-1185">Reference proteome</keyword>
<name>A0ABN3VI12_9PSEU</name>